<organism evidence="2 3">
    <name type="scientific">Colletotrichum paranaense</name>
    <dbReference type="NCBI Taxonomy" id="1914294"/>
    <lineage>
        <taxon>Eukaryota</taxon>
        <taxon>Fungi</taxon>
        <taxon>Dikarya</taxon>
        <taxon>Ascomycota</taxon>
        <taxon>Pezizomycotina</taxon>
        <taxon>Sordariomycetes</taxon>
        <taxon>Hypocreomycetidae</taxon>
        <taxon>Glomerellales</taxon>
        <taxon>Glomerellaceae</taxon>
        <taxon>Colletotrichum</taxon>
        <taxon>Colletotrichum acutatum species complex</taxon>
    </lineage>
</organism>
<protein>
    <submittedName>
        <fullName evidence="2">Uncharacterized protein</fullName>
    </submittedName>
</protein>
<comment type="caution">
    <text evidence="2">The sequence shown here is derived from an EMBL/GenBank/DDBJ whole genome shotgun (WGS) entry which is preliminary data.</text>
</comment>
<gene>
    <name evidence="2" type="ORF">CPAR01_01980</name>
</gene>
<accession>A0ABQ9SYB4</accession>
<sequence>MSPSRWLDVGFAVIVTTDGSAQTNNPVIQVPTANLLYGYKVHTTLSVPAIWHTNSGLVGYIVIAAAFPLPRVIKYGYLYDVPDMPPGPNGSLRCYPYGAHKIAVYQLPSHRQILRLLVSSTLLGRSRRMAVFALCCVAAHPDPPKQDEIATTAAPHTQFRTSWATPQLTEPSSSRGRHTTTRLSTRHIVNETAQQDETA</sequence>
<feature type="compositionally biased region" description="Polar residues" evidence="1">
    <location>
        <begin position="160"/>
        <end position="174"/>
    </location>
</feature>
<keyword evidence="3" id="KW-1185">Reference proteome</keyword>
<feature type="region of interest" description="Disordered" evidence="1">
    <location>
        <begin position="160"/>
        <end position="199"/>
    </location>
</feature>
<proteinExistence type="predicted"/>
<dbReference type="EMBL" id="MOPA01000002">
    <property type="protein sequence ID" value="KAK1544478.1"/>
    <property type="molecule type" value="Genomic_DNA"/>
</dbReference>
<evidence type="ECO:0000313" key="3">
    <source>
        <dbReference type="Proteomes" id="UP001241169"/>
    </source>
</evidence>
<dbReference type="RefSeq" id="XP_060353596.1">
    <property type="nucleotide sequence ID" value="XM_060486268.1"/>
</dbReference>
<dbReference type="GeneID" id="85370167"/>
<name>A0ABQ9SYB4_9PEZI</name>
<reference evidence="2 3" key="1">
    <citation type="submission" date="2016-10" db="EMBL/GenBank/DDBJ databases">
        <title>The genome sequence of Colletotrichum fioriniae PJ7.</title>
        <authorList>
            <person name="Baroncelli R."/>
        </authorList>
    </citation>
    <scope>NUCLEOTIDE SEQUENCE [LARGE SCALE GENOMIC DNA]</scope>
    <source>
        <strain evidence="2 3">IMI 384185</strain>
    </source>
</reference>
<evidence type="ECO:0000256" key="1">
    <source>
        <dbReference type="SAM" id="MobiDB-lite"/>
    </source>
</evidence>
<dbReference type="Proteomes" id="UP001241169">
    <property type="component" value="Unassembled WGS sequence"/>
</dbReference>
<evidence type="ECO:0000313" key="2">
    <source>
        <dbReference type="EMBL" id="KAK1544478.1"/>
    </source>
</evidence>